<evidence type="ECO:0000313" key="4">
    <source>
        <dbReference type="Proteomes" id="UP000193944"/>
    </source>
</evidence>
<evidence type="ECO:0000256" key="2">
    <source>
        <dbReference type="SAM" id="Phobius"/>
    </source>
</evidence>
<dbReference type="Proteomes" id="UP000193944">
    <property type="component" value="Unassembled WGS sequence"/>
</dbReference>
<feature type="transmembrane region" description="Helical" evidence="2">
    <location>
        <begin position="163"/>
        <end position="184"/>
    </location>
</feature>
<sequence>MYVNVGKGKYWLVLIISSIAGLIGAIIEHGTLSYICTEGHVRKNPLYSLMINEAFWIINEYSIPYLNLVKMEAFARGKFATITKYSIYGLNIPFMIFRFMIGYVRMKSGELNNDTTDKLHGFAFWVMAIADIICTFCILYFVRKYNKQIVNGSSGINGYVKHSSYTILVIVDVVSLILSIFMIICSYSKEIMPKDLVVPFHCLKNSFVLVLAADALTFKYSVNVNSTNESSGNNGYYGNGKSNSNYNKSSYGNNKSSSNMNINYNTNNSKRNSTLNYTTTTTTTATNKYNINNSSNNNKYTNNKGQYNYTDSYSSSTPFNYMTYDNTELKAIVTDNNTTTNNNNAISYSRSIIKNYTNNIKVPSSPSNTYSPNSTYINSPDSESTYNTQNGKSFGFLNY</sequence>
<organism evidence="3 4">
    <name type="scientific">Anaeromyces robustus</name>
    <dbReference type="NCBI Taxonomy" id="1754192"/>
    <lineage>
        <taxon>Eukaryota</taxon>
        <taxon>Fungi</taxon>
        <taxon>Fungi incertae sedis</taxon>
        <taxon>Chytridiomycota</taxon>
        <taxon>Chytridiomycota incertae sedis</taxon>
        <taxon>Neocallimastigomycetes</taxon>
        <taxon>Neocallimastigales</taxon>
        <taxon>Neocallimastigaceae</taxon>
        <taxon>Anaeromyces</taxon>
    </lineage>
</organism>
<proteinExistence type="predicted"/>
<feature type="region of interest" description="Disordered" evidence="1">
    <location>
        <begin position="364"/>
        <end position="385"/>
    </location>
</feature>
<feature type="transmembrane region" description="Helical" evidence="2">
    <location>
        <begin position="12"/>
        <end position="35"/>
    </location>
</feature>
<gene>
    <name evidence="3" type="ORF">BCR32DRAFT_327304</name>
</gene>
<keyword evidence="2" id="KW-0812">Transmembrane</keyword>
<feature type="compositionally biased region" description="Low complexity" evidence="1">
    <location>
        <begin position="364"/>
        <end position="376"/>
    </location>
</feature>
<accession>A0A1Y1X705</accession>
<keyword evidence="2" id="KW-1133">Transmembrane helix</keyword>
<comment type="caution">
    <text evidence="3">The sequence shown here is derived from an EMBL/GenBank/DDBJ whole genome shotgun (WGS) entry which is preliminary data.</text>
</comment>
<reference evidence="3 4" key="1">
    <citation type="submission" date="2016-08" db="EMBL/GenBank/DDBJ databases">
        <title>A Parts List for Fungal Cellulosomes Revealed by Comparative Genomics.</title>
        <authorList>
            <consortium name="DOE Joint Genome Institute"/>
            <person name="Haitjema C.H."/>
            <person name="Gilmore S.P."/>
            <person name="Henske J.K."/>
            <person name="Solomon K.V."/>
            <person name="De Groot R."/>
            <person name="Kuo A."/>
            <person name="Mondo S.J."/>
            <person name="Salamov A.A."/>
            <person name="Labutti K."/>
            <person name="Zhao Z."/>
            <person name="Chiniquy J."/>
            <person name="Barry K."/>
            <person name="Brewer H.M."/>
            <person name="Purvine S.O."/>
            <person name="Wright A.T."/>
            <person name="Boxma B."/>
            <person name="Van Alen T."/>
            <person name="Hackstein J.H."/>
            <person name="Baker S.E."/>
            <person name="Grigoriev I.V."/>
            <person name="O'Malley M.A."/>
        </authorList>
    </citation>
    <scope>NUCLEOTIDE SEQUENCE [LARGE SCALE GENOMIC DNA]</scope>
    <source>
        <strain evidence="3 4">S4</strain>
    </source>
</reference>
<keyword evidence="2" id="KW-0472">Membrane</keyword>
<protein>
    <submittedName>
        <fullName evidence="3">Uncharacterized protein</fullName>
    </submittedName>
</protein>
<feature type="transmembrane region" description="Helical" evidence="2">
    <location>
        <begin position="122"/>
        <end position="142"/>
    </location>
</feature>
<evidence type="ECO:0000256" key="1">
    <source>
        <dbReference type="SAM" id="MobiDB-lite"/>
    </source>
</evidence>
<dbReference type="AlphaFoldDB" id="A0A1Y1X705"/>
<dbReference type="EMBL" id="MCFG01000118">
    <property type="protein sequence ID" value="ORX81492.1"/>
    <property type="molecule type" value="Genomic_DNA"/>
</dbReference>
<name>A0A1Y1X705_9FUNG</name>
<evidence type="ECO:0000313" key="3">
    <source>
        <dbReference type="EMBL" id="ORX81492.1"/>
    </source>
</evidence>
<keyword evidence="4" id="KW-1185">Reference proteome</keyword>
<reference evidence="3 4" key="2">
    <citation type="submission" date="2016-08" db="EMBL/GenBank/DDBJ databases">
        <title>Pervasive Adenine N6-methylation of Active Genes in Fungi.</title>
        <authorList>
            <consortium name="DOE Joint Genome Institute"/>
            <person name="Mondo S.J."/>
            <person name="Dannebaum R.O."/>
            <person name="Kuo R.C."/>
            <person name="Labutti K."/>
            <person name="Haridas S."/>
            <person name="Kuo A."/>
            <person name="Salamov A."/>
            <person name="Ahrendt S.R."/>
            <person name="Lipzen A."/>
            <person name="Sullivan W."/>
            <person name="Andreopoulos W.B."/>
            <person name="Clum A."/>
            <person name="Lindquist E."/>
            <person name="Daum C."/>
            <person name="Ramamoorthy G.K."/>
            <person name="Gryganskyi A."/>
            <person name="Culley D."/>
            <person name="Magnuson J.K."/>
            <person name="James T.Y."/>
            <person name="O'Malley M.A."/>
            <person name="Stajich J.E."/>
            <person name="Spatafora J.W."/>
            <person name="Visel A."/>
            <person name="Grigoriev I.V."/>
        </authorList>
    </citation>
    <scope>NUCLEOTIDE SEQUENCE [LARGE SCALE GENOMIC DNA]</scope>
    <source>
        <strain evidence="3 4">S4</strain>
    </source>
</reference>
<feature type="transmembrane region" description="Helical" evidence="2">
    <location>
        <begin position="87"/>
        <end position="106"/>
    </location>
</feature>